<keyword evidence="6" id="KW-0963">Cytoplasm</keyword>
<reference evidence="14" key="2">
    <citation type="journal article" date="2020" name="BMC">
        <title>Leishmania infection induces a limited differential gene expression in the sand fly midgut.</title>
        <authorList>
            <person name="Coutinho-Abreu I.V."/>
            <person name="Serafim T.D."/>
            <person name="Meneses C."/>
            <person name="Kamhawi S."/>
            <person name="Oliveira F."/>
            <person name="Valenzuela J.G."/>
        </authorList>
    </citation>
    <scope>NUCLEOTIDE SEQUENCE</scope>
    <source>
        <strain evidence="14">Jacobina</strain>
        <tissue evidence="14">Midgut</tissue>
    </source>
</reference>
<dbReference type="HAMAP" id="MF_00006">
    <property type="entry name" value="Arg_succ_lyase"/>
    <property type="match status" value="2"/>
</dbReference>
<evidence type="ECO:0000256" key="3">
    <source>
        <dbReference type="ARBA" id="ARBA00004730"/>
    </source>
</evidence>
<organism evidence="15 16">
    <name type="scientific">Lutzomyia longipalpis</name>
    <name type="common">Sand fly</name>
    <dbReference type="NCBI Taxonomy" id="7200"/>
    <lineage>
        <taxon>Eukaryota</taxon>
        <taxon>Metazoa</taxon>
        <taxon>Ecdysozoa</taxon>
        <taxon>Arthropoda</taxon>
        <taxon>Hexapoda</taxon>
        <taxon>Insecta</taxon>
        <taxon>Pterygota</taxon>
        <taxon>Neoptera</taxon>
        <taxon>Endopterygota</taxon>
        <taxon>Diptera</taxon>
        <taxon>Nematocera</taxon>
        <taxon>Psychodoidea</taxon>
        <taxon>Psychodidae</taxon>
        <taxon>Lutzomyia</taxon>
        <taxon>Lutzomyia</taxon>
    </lineage>
</organism>
<comment type="subcellular location">
    <subcellularLocation>
        <location evidence="2">Cytoplasm</location>
    </subcellularLocation>
    <subcellularLocation>
        <location evidence="1">Membrane</location>
        <topology evidence="1">Multi-pass membrane protein</topology>
    </subcellularLocation>
</comment>
<feature type="transmembrane region" description="Helical" evidence="11">
    <location>
        <begin position="52"/>
        <end position="77"/>
    </location>
</feature>
<accession>A0A1B0CUZ7</accession>
<keyword evidence="16" id="KW-1185">Reference proteome</keyword>
<feature type="domain" description="Fumarate lyase N-terminal" evidence="12">
    <location>
        <begin position="1124"/>
        <end position="1418"/>
    </location>
</feature>
<evidence type="ECO:0000259" key="13">
    <source>
        <dbReference type="Pfam" id="PF14698"/>
    </source>
</evidence>
<comment type="pathway">
    <text evidence="3">Amino-acid biosynthesis; L-arginine biosynthesis.</text>
</comment>
<dbReference type="GO" id="GO:0042450">
    <property type="term" value="P:L-arginine biosynthetic process via ornithine"/>
    <property type="evidence" value="ECO:0007669"/>
    <property type="project" value="InterPro"/>
</dbReference>
<dbReference type="FunFam" id="1.10.40.30:FF:000001">
    <property type="entry name" value="Argininosuccinate lyase"/>
    <property type="match status" value="1"/>
</dbReference>
<comment type="similarity">
    <text evidence="4">Belongs to the tetraspanin (TM4SF) family.</text>
</comment>
<evidence type="ECO:0000256" key="8">
    <source>
        <dbReference type="ARBA" id="ARBA00022989"/>
    </source>
</evidence>
<reference evidence="15" key="3">
    <citation type="submission" date="2020-05" db="UniProtKB">
        <authorList>
            <consortium name="EnsemblMetazoa"/>
        </authorList>
    </citation>
    <scope>IDENTIFICATION</scope>
    <source>
        <strain evidence="15">Jacobina</strain>
    </source>
</reference>
<dbReference type="FunFam" id="1.10.275.10:FF:000002">
    <property type="entry name" value="Argininosuccinate lyase"/>
    <property type="match status" value="1"/>
</dbReference>
<feature type="domain" description="Fumarate lyase N-terminal" evidence="12">
    <location>
        <begin position="539"/>
        <end position="796"/>
    </location>
</feature>
<dbReference type="CDD" id="cd01359">
    <property type="entry name" value="Argininosuccinate_lyase"/>
    <property type="match status" value="2"/>
</dbReference>
<feature type="transmembrane region" description="Helical" evidence="11">
    <location>
        <begin position="235"/>
        <end position="254"/>
    </location>
</feature>
<dbReference type="VEuPathDB" id="VectorBase:LLONM1_010286"/>
<protein>
    <submittedName>
        <fullName evidence="14">Putative argininosuccinate lyase</fullName>
    </submittedName>
</protein>
<dbReference type="Gene3D" id="1.10.275.10">
    <property type="entry name" value="Fumarase/aspartase (N-terminal domain)"/>
    <property type="match status" value="2"/>
</dbReference>
<keyword evidence="8 11" id="KW-1133">Transmembrane helix</keyword>
<dbReference type="PROSITE" id="PS00163">
    <property type="entry name" value="FUMARATE_LYASES"/>
    <property type="match status" value="2"/>
</dbReference>
<evidence type="ECO:0000256" key="4">
    <source>
        <dbReference type="ARBA" id="ARBA00006840"/>
    </source>
</evidence>
<feature type="transmembrane region" description="Helical" evidence="11">
    <location>
        <begin position="435"/>
        <end position="460"/>
    </location>
</feature>
<evidence type="ECO:0000256" key="5">
    <source>
        <dbReference type="ARBA" id="ARBA00010755"/>
    </source>
</evidence>
<reference evidence="16" key="1">
    <citation type="submission" date="2012-05" db="EMBL/GenBank/DDBJ databases">
        <title>Whole Genome Assembly of Lutzomyia longipalpis.</title>
        <authorList>
            <person name="Richards S."/>
            <person name="Qu C."/>
            <person name="Dillon R."/>
            <person name="Worley K."/>
            <person name="Scherer S."/>
            <person name="Batterton M."/>
            <person name="Taylor A."/>
            <person name="Hawes A."/>
            <person name="Hernandez B."/>
            <person name="Kovar C."/>
            <person name="Mandapat C."/>
            <person name="Pham C."/>
            <person name="Qu C."/>
            <person name="Jing C."/>
            <person name="Bess C."/>
            <person name="Bandaranaike D."/>
            <person name="Ngo D."/>
            <person name="Ongeri F."/>
            <person name="Arias F."/>
            <person name="Lara F."/>
            <person name="Weissenberger G."/>
            <person name="Kamau G."/>
            <person name="Han H."/>
            <person name="Shen H."/>
            <person name="Dinh H."/>
            <person name="Khalil I."/>
            <person name="Jones J."/>
            <person name="Shafer J."/>
            <person name="Jayaseelan J."/>
            <person name="Quiroz J."/>
            <person name="Blankenburg K."/>
            <person name="Nguyen L."/>
            <person name="Jackson L."/>
            <person name="Francisco L."/>
            <person name="Tang L.-Y."/>
            <person name="Pu L.-L."/>
            <person name="Perales L."/>
            <person name="Lorensuhewa L."/>
            <person name="Munidasa M."/>
            <person name="Coyle M."/>
            <person name="Taylor M."/>
            <person name="Puazo M."/>
            <person name="Firestine M."/>
            <person name="Scheel M."/>
            <person name="Javaid M."/>
            <person name="Wang M."/>
            <person name="Li M."/>
            <person name="Tabassum N."/>
            <person name="Saada N."/>
            <person name="Osuji N."/>
            <person name="Aqrawi P."/>
            <person name="Fu Q."/>
            <person name="Thornton R."/>
            <person name="Raj R."/>
            <person name="Goodspeed R."/>
            <person name="Mata R."/>
            <person name="Najjar R."/>
            <person name="Gubbala S."/>
            <person name="Lee S."/>
            <person name="Denson S."/>
            <person name="Patil S."/>
            <person name="Macmil S."/>
            <person name="Qi S."/>
            <person name="Matskevitch T."/>
            <person name="Palculict T."/>
            <person name="Mathew T."/>
            <person name="Vee V."/>
            <person name="Velamala V."/>
            <person name="Korchina V."/>
            <person name="Cai W."/>
            <person name="Liu W."/>
            <person name="Dai W."/>
            <person name="Zou X."/>
            <person name="Zhu Y."/>
            <person name="Zhang Y."/>
            <person name="Wu Y.-Q."/>
            <person name="Xin Y."/>
            <person name="Nazarath L."/>
            <person name="Kovar C."/>
            <person name="Han Y."/>
            <person name="Muzny D."/>
            <person name="Gibbs R."/>
        </authorList>
    </citation>
    <scope>NUCLEOTIDE SEQUENCE [LARGE SCALE GENOMIC DNA]</scope>
    <source>
        <strain evidence="16">Jacobina</strain>
    </source>
</reference>
<dbReference type="InterPro" id="IPR018499">
    <property type="entry name" value="Tetraspanin/Peripherin"/>
</dbReference>
<evidence type="ECO:0000256" key="2">
    <source>
        <dbReference type="ARBA" id="ARBA00004496"/>
    </source>
</evidence>
<proteinExistence type="inferred from homology"/>
<dbReference type="InterPro" id="IPR024083">
    <property type="entry name" value="Fumarase/histidase_N"/>
</dbReference>
<dbReference type="NCBIfam" id="TIGR00838">
    <property type="entry name" value="argH"/>
    <property type="match status" value="2"/>
</dbReference>
<dbReference type="Pfam" id="PF00335">
    <property type="entry name" value="Tetraspanin"/>
    <property type="match status" value="4"/>
</dbReference>
<dbReference type="Proteomes" id="UP000092461">
    <property type="component" value="Unassembled WGS sequence"/>
</dbReference>
<dbReference type="Pfam" id="PF00206">
    <property type="entry name" value="Lyase_1"/>
    <property type="match status" value="2"/>
</dbReference>
<feature type="transmembrane region" description="Helical" evidence="11">
    <location>
        <begin position="83"/>
        <end position="108"/>
    </location>
</feature>
<evidence type="ECO:0000256" key="10">
    <source>
        <dbReference type="ARBA" id="ARBA00023239"/>
    </source>
</evidence>
<dbReference type="InterPro" id="IPR022761">
    <property type="entry name" value="Fumarate_lyase_N"/>
</dbReference>
<feature type="domain" description="Argininosuccinate lyase C-terminal" evidence="13">
    <location>
        <begin position="1481"/>
        <end position="1548"/>
    </location>
</feature>
<dbReference type="VEuPathDB" id="VectorBase:LLOJ008782"/>
<dbReference type="PANTHER" id="PTHR43814">
    <property type="entry name" value="ARGININOSUCCINATE LYASE"/>
    <property type="match status" value="1"/>
</dbReference>
<dbReference type="Pfam" id="PF14698">
    <property type="entry name" value="ASL_C2"/>
    <property type="match status" value="2"/>
</dbReference>
<dbReference type="InterPro" id="IPR029419">
    <property type="entry name" value="Arg_succ_lyase_C"/>
</dbReference>
<dbReference type="PRINTS" id="PR00145">
    <property type="entry name" value="ARGSUCLYASE"/>
</dbReference>
<dbReference type="SUPFAM" id="SSF48557">
    <property type="entry name" value="L-aspartase-like"/>
    <property type="match status" value="2"/>
</dbReference>
<dbReference type="CDD" id="cd03127">
    <property type="entry name" value="tetraspanin_LEL"/>
    <property type="match status" value="3"/>
</dbReference>
<dbReference type="EMBL" id="GITU01000795">
    <property type="protein sequence ID" value="MBC1169498.1"/>
    <property type="molecule type" value="Transcribed_RNA"/>
</dbReference>
<dbReference type="GO" id="GO:0016020">
    <property type="term" value="C:membrane"/>
    <property type="evidence" value="ECO:0007669"/>
    <property type="project" value="UniProtKB-SubCell"/>
</dbReference>
<evidence type="ECO:0000256" key="1">
    <source>
        <dbReference type="ARBA" id="ARBA00004141"/>
    </source>
</evidence>
<dbReference type="GO" id="GO:0005829">
    <property type="term" value="C:cytosol"/>
    <property type="evidence" value="ECO:0007669"/>
    <property type="project" value="TreeGrafter"/>
</dbReference>
<dbReference type="EnsemblMetazoa" id="LLOJ008782-RA">
    <property type="protein sequence ID" value="LLOJ008782-PA"/>
    <property type="gene ID" value="LLOJ008782"/>
</dbReference>
<dbReference type="Gene3D" id="1.20.200.10">
    <property type="entry name" value="Fumarase/aspartase (Central domain)"/>
    <property type="match status" value="2"/>
</dbReference>
<dbReference type="PROSITE" id="PS00421">
    <property type="entry name" value="TM4_1"/>
    <property type="match status" value="1"/>
</dbReference>
<dbReference type="GO" id="GO:0004056">
    <property type="term" value="F:argininosuccinate lyase activity"/>
    <property type="evidence" value="ECO:0007669"/>
    <property type="project" value="InterPro"/>
</dbReference>
<dbReference type="FunFam" id="1.20.200.10:FF:000006">
    <property type="entry name" value="Argininosuccinate lyase"/>
    <property type="match status" value="2"/>
</dbReference>
<dbReference type="VEuPathDB" id="VectorBase:LLONM1_001591"/>
<dbReference type="Gene3D" id="1.10.1450.10">
    <property type="entry name" value="Tetraspanin"/>
    <property type="match status" value="3"/>
</dbReference>
<feature type="transmembrane region" description="Helical" evidence="11">
    <location>
        <begin position="310"/>
        <end position="334"/>
    </location>
</feature>
<dbReference type="Gene3D" id="1.10.40.30">
    <property type="entry name" value="Fumarase/aspartase (C-terminal domain)"/>
    <property type="match status" value="2"/>
</dbReference>
<evidence type="ECO:0000313" key="14">
    <source>
        <dbReference type="EMBL" id="MBC1169498.1"/>
    </source>
</evidence>
<evidence type="ECO:0000313" key="16">
    <source>
        <dbReference type="Proteomes" id="UP000092461"/>
    </source>
</evidence>
<dbReference type="InterPro" id="IPR020557">
    <property type="entry name" value="Fumarate_lyase_CS"/>
</dbReference>
<name>A0A1B0CUZ7_LUTLO</name>
<evidence type="ECO:0000256" key="6">
    <source>
        <dbReference type="ARBA" id="ARBA00022490"/>
    </source>
</evidence>
<dbReference type="EMBL" id="AJWK01029906">
    <property type="status" value="NOT_ANNOTATED_CDS"/>
    <property type="molecule type" value="Genomic_DNA"/>
</dbReference>
<keyword evidence="9 11" id="KW-0472">Membrane</keyword>
<dbReference type="PRINTS" id="PR00149">
    <property type="entry name" value="FUMRATELYASE"/>
</dbReference>
<dbReference type="InterPro" id="IPR009049">
    <property type="entry name" value="Argininosuccinate_lyase"/>
</dbReference>
<keyword evidence="7 11" id="KW-0812">Transmembrane</keyword>
<dbReference type="PANTHER" id="PTHR43814:SF1">
    <property type="entry name" value="ARGININOSUCCINATE LYASE"/>
    <property type="match status" value="1"/>
</dbReference>
<dbReference type="InterPro" id="IPR018503">
    <property type="entry name" value="Tetraspanin_CS"/>
</dbReference>
<evidence type="ECO:0000256" key="11">
    <source>
        <dbReference type="SAM" id="Phobius"/>
    </source>
</evidence>
<dbReference type="EMBL" id="AJWK01029905">
    <property type="status" value="NOT_ANNOTATED_CDS"/>
    <property type="molecule type" value="Genomic_DNA"/>
</dbReference>
<feature type="transmembrane region" description="Helical" evidence="11">
    <location>
        <begin position="912"/>
        <end position="935"/>
    </location>
</feature>
<dbReference type="VEuPathDB" id="VectorBase:LLONM1_002950"/>
<evidence type="ECO:0000256" key="9">
    <source>
        <dbReference type="ARBA" id="ARBA00023136"/>
    </source>
</evidence>
<dbReference type="VEuPathDB" id="VectorBase:LLONM1_001577"/>
<feature type="transmembrane region" description="Helical" evidence="11">
    <location>
        <begin position="13"/>
        <end position="40"/>
    </location>
</feature>
<feature type="transmembrane region" description="Helical" evidence="11">
    <location>
        <begin position="955"/>
        <end position="976"/>
    </location>
</feature>
<feature type="transmembrane region" description="Helical" evidence="11">
    <location>
        <begin position="1059"/>
        <end position="1084"/>
    </location>
</feature>
<evidence type="ECO:0000313" key="15">
    <source>
        <dbReference type="EnsemblMetazoa" id="LLOJ008782-PA"/>
    </source>
</evidence>
<dbReference type="InterPro" id="IPR008952">
    <property type="entry name" value="Tetraspanin_EC2_sf"/>
</dbReference>
<keyword evidence="10 14" id="KW-0456">Lyase</keyword>
<evidence type="ECO:0000259" key="12">
    <source>
        <dbReference type="Pfam" id="PF00206"/>
    </source>
</evidence>
<feature type="domain" description="Argininosuccinate lyase C-terminal" evidence="13">
    <location>
        <begin position="859"/>
        <end position="893"/>
    </location>
</feature>
<dbReference type="SUPFAM" id="SSF48652">
    <property type="entry name" value="Tetraspanin"/>
    <property type="match status" value="3"/>
</dbReference>
<dbReference type="InterPro" id="IPR000362">
    <property type="entry name" value="Fumarate_lyase_fam"/>
</dbReference>
<dbReference type="InterPro" id="IPR008948">
    <property type="entry name" value="L-Aspartase-like"/>
</dbReference>
<comment type="similarity">
    <text evidence="5">Belongs to the lyase 1 family. Argininosuccinate lyase subfamily.</text>
</comment>
<sequence length="1580" mass="176964">MTLLSGGDNVIKYLLFIFNFLFVITGIILLSIGLAVQGVFFGYEHLLADRFFAIPAFLIAIGVIIFIIAFFGCYGAIRENYCMVLTFSILLVLVFILELAAGISGYVLRNETKTLIDRSLRDSMVGFVTQDEAATHTTALWDSIQRNYYCCGAYNSTDWIALAENTKNQTPMSCCEIPVGLMGPFECDQPLATNRTGCVEEFGSFIQAHAGKSFVRDKAVKMTANSNNLNVGMRCIKYMLFVINFMFVVTHIGASDHRWIDHQTIFSEFDAFVDDHFMSPPTLLVAIGFILLAVAIFGCVGAVKESTMMINIYGVLLAIIFVLEVSAAISAFVLQGQVANMLQRTMFQSLQKYDENLYVREAVDFMQSVLECCGVHGREDWEGILGPVNSTDASKEIVLPESCCEIHYPGDHDTECVWFTDGCFNQMNFVISQSAMLIATGATTVAFVQILGVICAFMLAKTIRRTKTQRALRQWQLQQSLGIYNKPINHYNPPYIQLNNSEKPKKDPDAQDFIYQPNIVPKTPLTMACDEKRLWGGRFCKATNEELVKLNKSLDVDRRGELEKTLKGLQQVLEEWKTGKITFQGSDEDVHTVNERRLTELIGEIGGKLHTGRSRNDQVVTDMRLWLKKAIQELQCILVEVLRTILQRSREKIDVLMPGYTHLQRAQAVRFSHWLLSYGFMLKNDLERFQDVLKRVDTLPLGSGAIAGNPLGVDRHALARNLSFSSVIPNTEFTFISSMCAVHLSRLAEDLIIYSTREFSFVSISEEFSTGSSLMPQKRNPDSLELIRGISGQIFGNHAGFMMTLKGLPSTYNKDLQSDKTSMFSTFDNLSLALKVTQGVLATLEVNEEQCRAALSYETLATDVAYYLVRKGIPFRVAHHASGEGKSFVREKAVKMTANSNNLNVGMRCIKYMLFVINFMFVLTSVLLITVGLTIKTIFSEFDAFVDDHFMSPPTLLVAIGFILLAVAIFGCVGAVKESTMMINIAVDFMQSVLECCGVHGREDWEGILGPVNSTDASKEIVLPESCCEIHYPGDHDTECVWFTDGCFNQMNFVISQSAMLIATGATTVAFVQILGVICAFMLAKTIRRTKTQRALRQWQLQQSLVVPKTPLTMACDEKKLWGGRFCKATNEELVKLNKSLDVDRRLFAEDIEGSCAYAKALFDRGIYTKGELEKTLKGLQQVLEEWKTGKITFQESDEDVHTVNERRLTELIGEIGGKLHTGRSRNDQVVTDMRLWLKKAIQELQCILVEVLRTILQRSREKIDVLMPGYTHLQRAQAVRFSHWLLSYGFMLKNDLERFQDVLKRVDTLPLGSGAIAGNPLGVDRHALARNLSFSSVIPNSMTAVGDRDFITEFTFISSMCAVHLSRLAEDLIIYSTREFSFVSISEEFSTGSSLMPQKRNPDSLELIRGISGQIFGNHAGFMMTLKGLPSTYNKDLQSDKISMFSTFDNLSLALKVTQGVLATLEVNEEQCRAALNYETLATDVAYYLVRKGIPFRVAHHASGEVVAYAEKENIPLKDVPLAVFKKINPAFGEDVAKIWNFENSVEQYSSFGGTSRQSVEAQLTNLEDFIAETTFKSQ</sequence>
<evidence type="ECO:0000256" key="7">
    <source>
        <dbReference type="ARBA" id="ARBA00022692"/>
    </source>
</evidence>
<feature type="transmembrane region" description="Helical" evidence="11">
    <location>
        <begin position="283"/>
        <end position="303"/>
    </location>
</feature>